<dbReference type="Pfam" id="PF03372">
    <property type="entry name" value="Exo_endo_phos"/>
    <property type="match status" value="1"/>
</dbReference>
<evidence type="ECO:0000256" key="2">
    <source>
        <dbReference type="SAM" id="Phobius"/>
    </source>
</evidence>
<accession>A0ABX8KWP8</accession>
<dbReference type="Pfam" id="PF00932">
    <property type="entry name" value="LTD"/>
    <property type="match status" value="1"/>
</dbReference>
<dbReference type="CDD" id="cd10283">
    <property type="entry name" value="MnuA_DNase1-like"/>
    <property type="match status" value="1"/>
</dbReference>
<keyword evidence="5" id="KW-0378">Hydrolase</keyword>
<keyword evidence="2" id="KW-0472">Membrane</keyword>
<feature type="domain" description="LTD" evidence="4">
    <location>
        <begin position="13"/>
        <end position="140"/>
    </location>
</feature>
<dbReference type="EMBL" id="CP077302">
    <property type="protein sequence ID" value="QXB19007.1"/>
    <property type="molecule type" value="Genomic_DNA"/>
</dbReference>
<sequence>MFRARLLWLVLVSSLSIALVPHAEAVVINEVYGGGSNAQAPLNADFVELFNPTGQDVSIDGWELEQFSAKGNSGTVVELFGVVPAGGYYLISGVSGETGADLPSPDREAAFNFSATSAVAVLRNADGEVDRVAWGDTPPHLAEGAPGEKTTNQLSIQRVTDGADTDNNAADFRAGAPTPRNSGIAQADPRVLTIAEIQGTGATTPYESSTVITTGVVTAVYDEGGKRGFFMQTGGSGQPKQPGDASDGIFVFVGKQGRYPAHGDSVRVEGTAKEFYGQTQISASSISLLDDPLPAPTPIPLDALPAGDAAREPYEGMLVRPGAYTVTGNYNLSQYGTVGLAPGAEPHFWPTEKTRPDANQVARMSAQQAAEFVNLDDGRTRNYAKERDVPLPYISPTRSIRTFDTVAFQQDVVVGYNNGDWTFQPLRPITGQTRAEDLPITWDDSRAGILDAPAKVRGDLSIGFFNVMNYFTHFPDIDPEHGCTNCHLFRGAHDAQALALQEAKLVNAINQLDTAILGLSEVENTARTTGDAARRDETLQHLVDALNAAAGEDRWAVVSSPSELGTREDAIRVAFIYQPAKVRPVGQSRIFDDSTFTGIARQPLAQEFAPAAGGDHIVAVVNHFKSKGTVSRNDDATADGQGNNARLRADMSRTLLEHLDMQDDWHGLPTFLIGDFNAYSQEDAIAVLNDAGYATIPQERPSYQYDNKVGSLDHVLANDAAMDLVKDSLVWAINSDEPLIDEPGTPFRSSDHNPVKVGFDATSSQSLSYLRAGWIVGAVLLMALLAALVLRPKQIENSFQ</sequence>
<dbReference type="PANTHER" id="PTHR42834:SF1">
    <property type="entry name" value="ENDONUCLEASE_EXONUCLEASE_PHOSPHATASE FAMILY PROTEIN (AFU_ORTHOLOGUE AFUA_3G09210)"/>
    <property type="match status" value="1"/>
</dbReference>
<dbReference type="Proteomes" id="UP000683520">
    <property type="component" value="Chromosome"/>
</dbReference>
<evidence type="ECO:0000256" key="1">
    <source>
        <dbReference type="SAM" id="MobiDB-lite"/>
    </source>
</evidence>
<reference evidence="5 6" key="1">
    <citation type="submission" date="2021-06" db="EMBL/GenBank/DDBJ databases">
        <title>FDA dAtabase for Regulatory Grade micrObial Sequences (FDA-ARGOS): Supporting development and validation of Infectious Disease Dx tests.</title>
        <authorList>
            <person name="Sproer C."/>
            <person name="Gronow S."/>
            <person name="Severitt S."/>
            <person name="Schroder I."/>
            <person name="Tallon L."/>
            <person name="Sadzewicz L."/>
            <person name="Zhao X."/>
            <person name="Boylan J."/>
            <person name="Ott S."/>
            <person name="Bowen H."/>
            <person name="Vavikolanu K."/>
            <person name="Mehta A."/>
            <person name="Aluvathingal J."/>
            <person name="Nadendla S."/>
            <person name="Lowell S."/>
            <person name="Myers T."/>
            <person name="Yan Y."/>
        </authorList>
    </citation>
    <scope>NUCLEOTIDE SEQUENCE [LARGE SCALE GENOMIC DNA]</scope>
    <source>
        <strain evidence="5 6">FDAARGOS 1425</strain>
    </source>
</reference>
<organism evidence="5 6">
    <name type="scientific">Corynebacterium coyleae</name>
    <dbReference type="NCBI Taxonomy" id="53374"/>
    <lineage>
        <taxon>Bacteria</taxon>
        <taxon>Bacillati</taxon>
        <taxon>Actinomycetota</taxon>
        <taxon>Actinomycetes</taxon>
        <taxon>Mycobacteriales</taxon>
        <taxon>Corynebacteriaceae</taxon>
        <taxon>Corynebacterium</taxon>
    </lineage>
</organism>
<proteinExistence type="predicted"/>
<dbReference type="InterPro" id="IPR036691">
    <property type="entry name" value="Endo/exonu/phosph_ase_sf"/>
</dbReference>
<dbReference type="SUPFAM" id="SSF56219">
    <property type="entry name" value="DNase I-like"/>
    <property type="match status" value="1"/>
</dbReference>
<feature type="region of interest" description="Disordered" evidence="1">
    <location>
        <begin position="162"/>
        <end position="184"/>
    </location>
</feature>
<feature type="transmembrane region" description="Helical" evidence="2">
    <location>
        <begin position="772"/>
        <end position="790"/>
    </location>
</feature>
<keyword evidence="3" id="KW-0732">Signal</keyword>
<keyword evidence="6" id="KW-1185">Reference proteome</keyword>
<keyword evidence="5" id="KW-0255">Endonuclease</keyword>
<dbReference type="NCBIfam" id="NF033681">
    <property type="entry name" value="ExeM_NucH_DNase"/>
    <property type="match status" value="1"/>
</dbReference>
<feature type="signal peptide" evidence="3">
    <location>
        <begin position="1"/>
        <end position="25"/>
    </location>
</feature>
<evidence type="ECO:0000313" key="6">
    <source>
        <dbReference type="Proteomes" id="UP000683520"/>
    </source>
</evidence>
<dbReference type="InterPro" id="IPR001322">
    <property type="entry name" value="Lamin_tail_dom"/>
</dbReference>
<keyword evidence="5" id="KW-0540">Nuclease</keyword>
<feature type="compositionally biased region" description="Low complexity" evidence="1">
    <location>
        <begin position="162"/>
        <end position="171"/>
    </location>
</feature>
<protein>
    <submittedName>
        <fullName evidence="5">ExeM/NucH family extracellular endonuclease</fullName>
    </submittedName>
</protein>
<keyword evidence="2" id="KW-0812">Transmembrane</keyword>
<evidence type="ECO:0000256" key="3">
    <source>
        <dbReference type="SAM" id="SignalP"/>
    </source>
</evidence>
<evidence type="ECO:0000259" key="4">
    <source>
        <dbReference type="PROSITE" id="PS51841"/>
    </source>
</evidence>
<evidence type="ECO:0000313" key="5">
    <source>
        <dbReference type="EMBL" id="QXB19007.1"/>
    </source>
</evidence>
<dbReference type="Gene3D" id="3.60.10.10">
    <property type="entry name" value="Endonuclease/exonuclease/phosphatase"/>
    <property type="match status" value="1"/>
</dbReference>
<name>A0ABX8KWP8_9CORY</name>
<dbReference type="PROSITE" id="PS51841">
    <property type="entry name" value="LTD"/>
    <property type="match status" value="1"/>
</dbReference>
<feature type="chain" id="PRO_5047310203" evidence="3">
    <location>
        <begin position="26"/>
        <end position="800"/>
    </location>
</feature>
<dbReference type="GO" id="GO:0004519">
    <property type="term" value="F:endonuclease activity"/>
    <property type="evidence" value="ECO:0007669"/>
    <property type="project" value="UniProtKB-KW"/>
</dbReference>
<dbReference type="GeneID" id="92749079"/>
<gene>
    <name evidence="5" type="ORF">I6L55_02665</name>
</gene>
<dbReference type="RefSeq" id="WP_092102817.1">
    <property type="nucleotide sequence ID" value="NZ_CP047198.1"/>
</dbReference>
<dbReference type="PANTHER" id="PTHR42834">
    <property type="entry name" value="ENDONUCLEASE/EXONUCLEASE/PHOSPHATASE FAMILY PROTEIN (AFU_ORTHOLOGUE AFUA_3G09210)"/>
    <property type="match status" value="1"/>
</dbReference>
<dbReference type="InterPro" id="IPR036415">
    <property type="entry name" value="Lamin_tail_dom_sf"/>
</dbReference>
<dbReference type="CDD" id="cd04486">
    <property type="entry name" value="YhcR_OBF_like"/>
    <property type="match status" value="1"/>
</dbReference>
<dbReference type="SUPFAM" id="SSF74853">
    <property type="entry name" value="Lamin A/C globular tail domain"/>
    <property type="match status" value="1"/>
</dbReference>
<keyword evidence="2" id="KW-1133">Transmembrane helix</keyword>
<dbReference type="InterPro" id="IPR005135">
    <property type="entry name" value="Endo/exonuclease/phosphatase"/>
</dbReference>
<dbReference type="InterPro" id="IPR047971">
    <property type="entry name" value="ExeM-like"/>
</dbReference>